<protein>
    <submittedName>
        <fullName evidence="2">Uncharacterized protein</fullName>
    </submittedName>
</protein>
<feature type="compositionally biased region" description="Low complexity" evidence="1">
    <location>
        <begin position="2772"/>
        <end position="2813"/>
    </location>
</feature>
<feature type="region of interest" description="Disordered" evidence="1">
    <location>
        <begin position="1892"/>
        <end position="1964"/>
    </location>
</feature>
<dbReference type="PANTHER" id="PTHR42064">
    <property type="entry name" value="YALI0F28677P"/>
    <property type="match status" value="1"/>
</dbReference>
<gene>
    <name evidence="2" type="ORF">BJ085DRAFT_30430</name>
</gene>
<feature type="region of interest" description="Disordered" evidence="1">
    <location>
        <begin position="1995"/>
        <end position="2064"/>
    </location>
</feature>
<feature type="region of interest" description="Disordered" evidence="1">
    <location>
        <begin position="2287"/>
        <end position="2314"/>
    </location>
</feature>
<feature type="compositionally biased region" description="Polar residues" evidence="1">
    <location>
        <begin position="2601"/>
        <end position="2615"/>
    </location>
</feature>
<feature type="compositionally biased region" description="Polar residues" evidence="1">
    <location>
        <begin position="2649"/>
        <end position="2673"/>
    </location>
</feature>
<keyword evidence="3" id="KW-1185">Reference proteome</keyword>
<feature type="region of interest" description="Disordered" evidence="1">
    <location>
        <begin position="2559"/>
        <end position="2856"/>
    </location>
</feature>
<feature type="compositionally biased region" description="Polar residues" evidence="1">
    <location>
        <begin position="1621"/>
        <end position="1637"/>
    </location>
</feature>
<feature type="region of interest" description="Disordered" evidence="1">
    <location>
        <begin position="964"/>
        <end position="999"/>
    </location>
</feature>
<dbReference type="STRING" id="215637.A0A4Q0A0H6"/>
<dbReference type="PANTHER" id="PTHR42064:SF1">
    <property type="entry name" value="YALI0F28677P"/>
    <property type="match status" value="1"/>
</dbReference>
<feature type="compositionally biased region" description="Polar residues" evidence="1">
    <location>
        <begin position="1593"/>
        <end position="1609"/>
    </location>
</feature>
<feature type="region of interest" description="Disordered" evidence="1">
    <location>
        <begin position="2457"/>
        <end position="2494"/>
    </location>
</feature>
<proteinExistence type="predicted"/>
<feature type="compositionally biased region" description="Polar residues" evidence="1">
    <location>
        <begin position="567"/>
        <end position="578"/>
    </location>
</feature>
<feature type="region of interest" description="Disordered" evidence="1">
    <location>
        <begin position="1071"/>
        <end position="1091"/>
    </location>
</feature>
<feature type="compositionally biased region" description="Polar residues" evidence="1">
    <location>
        <begin position="1998"/>
        <end position="2007"/>
    </location>
</feature>
<name>A0A4Q0A0H6_9FUNG</name>
<feature type="compositionally biased region" description="Pro residues" evidence="1">
    <location>
        <begin position="2008"/>
        <end position="2018"/>
    </location>
</feature>
<feature type="compositionally biased region" description="Polar residues" evidence="1">
    <location>
        <begin position="2237"/>
        <end position="2251"/>
    </location>
</feature>
<feature type="region of interest" description="Disordered" evidence="1">
    <location>
        <begin position="1523"/>
        <end position="1637"/>
    </location>
</feature>
<dbReference type="EMBL" id="ML002315">
    <property type="protein sequence ID" value="RKP38931.1"/>
    <property type="molecule type" value="Genomic_DNA"/>
</dbReference>
<reference evidence="3" key="1">
    <citation type="journal article" date="2018" name="Nat. Microbiol.">
        <title>Leveraging single-cell genomics to expand the fungal tree of life.</title>
        <authorList>
            <person name="Ahrendt S.R."/>
            <person name="Quandt C.A."/>
            <person name="Ciobanu D."/>
            <person name="Clum A."/>
            <person name="Salamov A."/>
            <person name="Andreopoulos B."/>
            <person name="Cheng J.F."/>
            <person name="Woyke T."/>
            <person name="Pelin A."/>
            <person name="Henrissat B."/>
            <person name="Reynolds N.K."/>
            <person name="Benny G.L."/>
            <person name="Smith M.E."/>
            <person name="James T.Y."/>
            <person name="Grigoriev I.V."/>
        </authorList>
    </citation>
    <scope>NUCLEOTIDE SEQUENCE [LARGE SCALE GENOMIC DNA]</scope>
    <source>
        <strain evidence="3">RSA 468</strain>
    </source>
</reference>
<feature type="region of interest" description="Disordered" evidence="1">
    <location>
        <begin position="567"/>
        <end position="634"/>
    </location>
</feature>
<feature type="region of interest" description="Disordered" evidence="1">
    <location>
        <begin position="2095"/>
        <end position="2178"/>
    </location>
</feature>
<feature type="compositionally biased region" description="Low complexity" evidence="1">
    <location>
        <begin position="2095"/>
        <end position="2129"/>
    </location>
</feature>
<feature type="compositionally biased region" description="Low complexity" evidence="1">
    <location>
        <begin position="2586"/>
        <end position="2600"/>
    </location>
</feature>
<feature type="compositionally biased region" description="Low complexity" evidence="1">
    <location>
        <begin position="2682"/>
        <end position="2700"/>
    </location>
</feature>
<organism evidence="2 3">
    <name type="scientific">Dimargaris cristalligena</name>
    <dbReference type="NCBI Taxonomy" id="215637"/>
    <lineage>
        <taxon>Eukaryota</taxon>
        <taxon>Fungi</taxon>
        <taxon>Fungi incertae sedis</taxon>
        <taxon>Zoopagomycota</taxon>
        <taxon>Kickxellomycotina</taxon>
        <taxon>Dimargaritomycetes</taxon>
        <taxon>Dimargaritales</taxon>
        <taxon>Dimargaritaceae</taxon>
        <taxon>Dimargaris</taxon>
    </lineage>
</organism>
<feature type="compositionally biased region" description="Low complexity" evidence="1">
    <location>
        <begin position="1915"/>
        <end position="1932"/>
    </location>
</feature>
<feature type="region of interest" description="Disordered" evidence="1">
    <location>
        <begin position="33"/>
        <end position="70"/>
    </location>
</feature>
<feature type="compositionally biased region" description="Basic residues" evidence="1">
    <location>
        <begin position="2252"/>
        <end position="2263"/>
    </location>
</feature>
<feature type="compositionally biased region" description="Low complexity" evidence="1">
    <location>
        <begin position="1945"/>
        <end position="1958"/>
    </location>
</feature>
<feature type="region of interest" description="Disordered" evidence="1">
    <location>
        <begin position="1309"/>
        <end position="1334"/>
    </location>
</feature>
<feature type="compositionally biased region" description="Low complexity" evidence="1">
    <location>
        <begin position="2287"/>
        <end position="2299"/>
    </location>
</feature>
<evidence type="ECO:0000313" key="2">
    <source>
        <dbReference type="EMBL" id="RKP38931.1"/>
    </source>
</evidence>
<accession>A0A4Q0A0H6</accession>
<feature type="region of interest" description="Disordered" evidence="1">
    <location>
        <begin position="1141"/>
        <end position="1165"/>
    </location>
</feature>
<dbReference type="Proteomes" id="UP000268162">
    <property type="component" value="Unassembled WGS sequence"/>
</dbReference>
<feature type="compositionally biased region" description="Basic and acidic residues" evidence="1">
    <location>
        <begin position="1814"/>
        <end position="1825"/>
    </location>
</feature>
<evidence type="ECO:0000313" key="3">
    <source>
        <dbReference type="Proteomes" id="UP000268162"/>
    </source>
</evidence>
<feature type="compositionally biased region" description="Polar residues" evidence="1">
    <location>
        <begin position="2150"/>
        <end position="2165"/>
    </location>
</feature>
<feature type="region of interest" description="Disordered" evidence="1">
    <location>
        <begin position="1802"/>
        <end position="1831"/>
    </location>
</feature>
<feature type="region of interest" description="Disordered" evidence="1">
    <location>
        <begin position="2191"/>
        <end position="2219"/>
    </location>
</feature>
<sequence length="2856" mass="304349">MPSAAMRVEEISKAPVAQLPVCCQVVPLDYRRVEPPTGPARRQSTMTPPSPESSSASPSPPPASGSGASTRWPHLLRSVRHYLFQLKHEEEKTTALAHRLYILFVAARKSGQISIVLDKLHYFLQTRQLVPFARLHQQLGLLENQLLDGPLLSLPPSGDAGPESTETNFLHHISPRSAKVIVYLVSILRKHVDLLSSALADMPGHELDGLTQARPGPLHGSLIHTLLYSLFGSPEYPLEDKLRLSLWCPVFVRLLQDRKGERFMLKVLERWVHPPEYQCPDAKGLLETQLLRILHRGAKLPRWVREYQLHTTPATGASDPNHPAGRWAALGASLPVHHHLSQGALPSGSSHNAGHPPPLRPPNVNTKPIELELFYDDACVDILSVLPKVIPPALTALSQRIFSNLAPDNHLYASLIIILRFFFHRYLQRAITSPESMGLLEDYYVTDQQRELILLGVHQRLYRHAQSVIVPSSARGRTAVPMDSRVQSLLLRIVALFQYGSEPPSDTPSTLPTSVTRNHPESVFPPAHGFRSVVGPTLCLTVADLTELYAFLQLWWIPLVMPTTTNQSSIPSVASDTSAPARGTPAGASVMPTPPTSEAAPGSTPNPVPVPGSPARAAGSPRSGPPPCINRSGRSSLAREMKVYQSQLFGMLIGSMKKAIEEIKDLSEQAHTLLFANETDYGVELVDAALTAGNIEMVMDTSTDLDAFVKQQLASVSGPWLPSLPPSSTDTAVPPLDGQTVSALAFGTQVLNDTLLQRIRQYDVRPAGECSPLQDLQSMLRAARFSRDYPTVLAFERMGAYLSYHMPLANALAPDFEPLLIILQAYYQQLHNRLAEQRERREIWREYSAALETRLRTHLAFRQAQLLALNTRGFYMQIRVATWFKEAQVRVRKWSQSASLNAQECREVKEYLKANSVVNLLTGEDRLHRMVMELLRVKERALGQWPVWVSDGALVDPIHDHSVPTAGRDTAGPSARAPQHYPSGARHPGVHLGPDAGSTKERYTVSGLDSVARDPSMVHPPDIIRHSLQPPAAFRPPPRVDPANDGGPRLGLYFSPQVAASASSLRRFSPTLTNSAGGHPVPPATIRPGKKPAGSLLPETIRPTLNLAQLPEWYLTTPPPMSVPASPALYPGLAAYFNSSESRDAEVGRPADPGSRSTTNLGGGSNGYFALPVGSTTSKSAHLSSRDIPVTSNHHPSTNWWWNIGWNAHRDPRPSPAPVAWDTAPSAEPPGLLGGPPLFSSTTSQMMSPMPFYYSFGGVQRYTLVRGDWTDHLGLKLLSLMLSEFLVLFRFSATDSWLREYLQRPADLGETETEPNSYNSRLPVDSFSPSSTDRTGLPLTLDELGSDLNRQSSVGFASVADDNPACAASDDPLANSATLQAAFDAFRQQFHLHPAPLQKLNSLVGLESALVEYLTYTLHREALDSTSDAAYSNPVTRELKRFEAHPPGTDIIIHDLEKLFRLHRPKCFLRDLQLLAMVVPSSVLDLSSAGKVFWDITTAMTTLKQEGVQELVKQGQRMLELASNSRNPGSTTGGPTPQLPVPQPVGVHFQTRGSTASSRSPPADPAPSTSSQASSFSSPPPSSVTSPELFRPSSRSISSVDGPTQSLSPDQLPLRPRHQRQNSFDSDSSHQSFTTLSSTRPNSFLRLTDALGFQGGATLPSSAGEPAPVRDRMLSTCSRCRGQSRPCEFCDSWESNRARSTLSNTAGARTSHRYSLPANAIMTTHPPPLAPPDRIAGSSALSPLIPEDPATDPAEQQEAKYQFLALRLFSIAAREGNAEAQRELGILFLSLPAVPMAKLASVPNCSSEDSDESASDHFTDNEDHPSLPSVASNSHAFSQWFGKPAPAPSSSPRLSAVPSWLVTAGTRGKSDAKGSVTNLALDVSELTIQGEVPKSSSGTRHPSPIPPLQLTIPQSGSGTSSYISGPSSAPVAGPSPPRIQTEGMSSGISSSHNHPSSPALRGQSAAIHGDRPTVAANLPAPPTVTPAIVTTMSKPAVTGSSQSSDPLSPTPGPSPVNPSGPIVPIGATRTSQSGETISAPGPSVTGLGRATTTSTTPMVGSVKGARGNAGTGGFMSSSSLKNFFSPILGGSGLFSSSSQTKGSSKLSKSSVGGPVQINPPIENPTPTIAEEPEPGQQPSVKREPTPSGPGRSSTFNPRGRSNSVSVMPGLSDSGAGSHSLTQLTVSSAIDLPLGNPSSSSMLPRAHPHGTIAESSTANGQLPAPTLCGLHRSVSTHSYTSVDHPTSPMHSQSIRRPHRTHPRHHNSLLRDMSLRDSLLSSSIFSQQSSSSGVTASSSVSNTGISEATGKGFGDDITKVNPENIASALYWFGQAAEQGDKVADKYLRHRDGPLSLLSNLPDSGKPLKPSTLQDNVEVASAASASAAAVAATSMDLTSSEESYLPDPLISPPPVGRSSRNFCHISSPPTLGGLRHSASQAYLPSLSSLTVLGQTGGSMGLIEPPSAATRSLPAKPRSRRRTSLFTIPSATSSTSSLSSAASSLATAGWRAPPSGDAIAQTTHATVTATSAVGVTPLKRSHASESPNLPKAPLHETAIPSVMAKSRQPSSSPDLDISSHRTTPPTLSKFTFSVSPPSNNNTSSRGESSVASAMTTTGAPTRPGRSTHPSPLLGSKPVAPNTPGITGLHRRQPSQAYSSPLGRNQQLPPSPSTSQLRAASPNIPEARLSPATSPATTAPLPRLAENGIVPNKATVAATPLGSTPTKPSKELKVVAASARSTQSPPVITTPRPALSSVGLPSKPLGPPHPGNRTSTSPSFVSALPSPAPSSADPSIPLCSPPSSNCTSSSRLPTSPNHPLHPPLPPSTSSNPNHFEPSLSDRPLTHPPIHGKLRPQKTVAQ</sequence>
<feature type="compositionally biased region" description="Polar residues" evidence="1">
    <location>
        <begin position="2576"/>
        <end position="2585"/>
    </location>
</feature>
<feature type="region of interest" description="Disordered" evidence="1">
    <location>
        <begin position="2237"/>
        <end position="2263"/>
    </location>
</feature>
<evidence type="ECO:0000256" key="1">
    <source>
        <dbReference type="SAM" id="MobiDB-lite"/>
    </source>
</evidence>
<feature type="compositionally biased region" description="Polar residues" evidence="1">
    <location>
        <begin position="1523"/>
        <end position="1535"/>
    </location>
</feature>
<feature type="compositionally biased region" description="Low complexity" evidence="1">
    <location>
        <begin position="1554"/>
        <end position="1587"/>
    </location>
</feature>